<gene>
    <name evidence="10" type="ORF">PBRA_000763</name>
</gene>
<evidence type="ECO:0000313" key="10">
    <source>
        <dbReference type="EMBL" id="CEO97418.1"/>
    </source>
</evidence>
<comment type="similarity">
    <text evidence="7">Belongs to the TIM14 family.</text>
</comment>
<feature type="transmembrane region" description="Helical" evidence="8">
    <location>
        <begin position="18"/>
        <end position="37"/>
    </location>
</feature>
<dbReference type="InterPro" id="IPR036869">
    <property type="entry name" value="J_dom_sf"/>
</dbReference>
<protein>
    <recommendedName>
        <fullName evidence="9">J domain-containing protein</fullName>
    </recommendedName>
</protein>
<evidence type="ECO:0000256" key="1">
    <source>
        <dbReference type="ARBA" id="ARBA00004434"/>
    </source>
</evidence>
<keyword evidence="11" id="KW-1185">Reference proteome</keyword>
<dbReference type="GO" id="GO:0001405">
    <property type="term" value="C:PAM complex, Tim23 associated import motor"/>
    <property type="evidence" value="ECO:0007669"/>
    <property type="project" value="TreeGrafter"/>
</dbReference>
<dbReference type="PANTHER" id="PTHR12763">
    <property type="match status" value="1"/>
</dbReference>
<evidence type="ECO:0000256" key="5">
    <source>
        <dbReference type="ARBA" id="ARBA00023128"/>
    </source>
</evidence>
<keyword evidence="3" id="KW-0999">Mitochondrion inner membrane</keyword>
<dbReference type="GO" id="GO:0030150">
    <property type="term" value="P:protein import into mitochondrial matrix"/>
    <property type="evidence" value="ECO:0007669"/>
    <property type="project" value="TreeGrafter"/>
</dbReference>
<keyword evidence="5" id="KW-0496">Mitochondrion</keyword>
<dbReference type="OrthoDB" id="240298at2759"/>
<evidence type="ECO:0000256" key="6">
    <source>
        <dbReference type="ARBA" id="ARBA00023136"/>
    </source>
</evidence>
<dbReference type="InterPro" id="IPR001623">
    <property type="entry name" value="DnaJ_domain"/>
</dbReference>
<dbReference type="PANTHER" id="PTHR12763:SF28">
    <property type="entry name" value="GEO10507P1-RELATED"/>
    <property type="match status" value="1"/>
</dbReference>
<dbReference type="CDD" id="cd06257">
    <property type="entry name" value="DnaJ"/>
    <property type="match status" value="1"/>
</dbReference>
<keyword evidence="2 8" id="KW-0812">Transmembrane</keyword>
<reference evidence="10 11" key="1">
    <citation type="submission" date="2015-02" db="EMBL/GenBank/DDBJ databases">
        <authorList>
            <person name="Chooi Y.-H."/>
        </authorList>
    </citation>
    <scope>NUCLEOTIDE SEQUENCE [LARGE SCALE GENOMIC DNA]</scope>
    <source>
        <strain evidence="10">E3</strain>
    </source>
</reference>
<evidence type="ECO:0000256" key="2">
    <source>
        <dbReference type="ARBA" id="ARBA00022692"/>
    </source>
</evidence>
<evidence type="ECO:0000256" key="4">
    <source>
        <dbReference type="ARBA" id="ARBA00022989"/>
    </source>
</evidence>
<dbReference type="GO" id="GO:0001671">
    <property type="term" value="F:ATPase activator activity"/>
    <property type="evidence" value="ECO:0007669"/>
    <property type="project" value="TreeGrafter"/>
</dbReference>
<dbReference type="FunFam" id="1.10.287.110:FF:000001">
    <property type="entry name" value="Import inner membrane translocase subunit tim14"/>
    <property type="match status" value="1"/>
</dbReference>
<dbReference type="AlphaFoldDB" id="A0A0G4IPY1"/>
<evidence type="ECO:0000256" key="8">
    <source>
        <dbReference type="SAM" id="Phobius"/>
    </source>
</evidence>
<dbReference type="Proteomes" id="UP000039324">
    <property type="component" value="Unassembled WGS sequence"/>
</dbReference>
<evidence type="ECO:0000313" key="11">
    <source>
        <dbReference type="Proteomes" id="UP000039324"/>
    </source>
</evidence>
<dbReference type="OMA" id="EPRMNKR"/>
<keyword evidence="6 8" id="KW-0472">Membrane</keyword>
<evidence type="ECO:0000256" key="7">
    <source>
        <dbReference type="ARBA" id="ARBA00038105"/>
    </source>
</evidence>
<proteinExistence type="inferred from homology"/>
<sequence>MMSGDRREGHADSALWKVWPLLAGVGVAGALIGSRMARQAYTAWRQAGGTMFGQRYYEGGFEAVMNKREAARILGIRASADKTKLMERYRTLMKNNHPDSGGSPYLAKKINEAKDLLVKGKSGKLAS</sequence>
<dbReference type="EMBL" id="CDSF01000079">
    <property type="protein sequence ID" value="CEO97418.1"/>
    <property type="molecule type" value="Genomic_DNA"/>
</dbReference>
<comment type="subcellular location">
    <subcellularLocation>
        <location evidence="1">Mitochondrion inner membrane</location>
        <topology evidence="1">Single-pass membrane protein</topology>
    </subcellularLocation>
</comment>
<dbReference type="Gene3D" id="1.10.287.110">
    <property type="entry name" value="DnaJ domain"/>
    <property type="match status" value="1"/>
</dbReference>
<organism evidence="10 11">
    <name type="scientific">Plasmodiophora brassicae</name>
    <name type="common">Clubroot disease agent</name>
    <dbReference type="NCBI Taxonomy" id="37360"/>
    <lineage>
        <taxon>Eukaryota</taxon>
        <taxon>Sar</taxon>
        <taxon>Rhizaria</taxon>
        <taxon>Endomyxa</taxon>
        <taxon>Phytomyxea</taxon>
        <taxon>Plasmodiophorida</taxon>
        <taxon>Plasmodiophoridae</taxon>
        <taxon>Plasmodiophora</taxon>
    </lineage>
</organism>
<dbReference type="SMART" id="SM00271">
    <property type="entry name" value="DnaJ"/>
    <property type="match status" value="1"/>
</dbReference>
<accession>A0A0G4IPY1</accession>
<evidence type="ECO:0000259" key="9">
    <source>
        <dbReference type="PROSITE" id="PS50076"/>
    </source>
</evidence>
<name>A0A0G4IPY1_PLABS</name>
<dbReference type="STRING" id="37360.A0A0G4IPY1"/>
<evidence type="ECO:0000256" key="3">
    <source>
        <dbReference type="ARBA" id="ARBA00022792"/>
    </source>
</evidence>
<feature type="domain" description="J" evidence="9">
    <location>
        <begin position="69"/>
        <end position="122"/>
    </location>
</feature>
<dbReference type="SUPFAM" id="SSF46565">
    <property type="entry name" value="Chaperone J-domain"/>
    <property type="match status" value="1"/>
</dbReference>
<dbReference type="PROSITE" id="PS50076">
    <property type="entry name" value="DNAJ_2"/>
    <property type="match status" value="1"/>
</dbReference>
<keyword evidence="4 8" id="KW-1133">Transmembrane helix</keyword>